<dbReference type="PANTHER" id="PTHR36121">
    <property type="entry name" value="PROTEIN SXY"/>
    <property type="match status" value="1"/>
</dbReference>
<comment type="caution">
    <text evidence="2">The sequence shown here is derived from an EMBL/GenBank/DDBJ whole genome shotgun (WGS) entry which is preliminary data.</text>
</comment>
<keyword evidence="3" id="KW-1185">Reference proteome</keyword>
<dbReference type="Gene3D" id="1.10.150.20">
    <property type="entry name" value="5' to 3' exonuclease, C-terminal subdomain"/>
    <property type="match status" value="1"/>
</dbReference>
<reference evidence="2 3" key="2">
    <citation type="submission" date="2020-03" db="EMBL/GenBank/DDBJ databases">
        <authorList>
            <person name="Ichikawa N."/>
            <person name="Kimura A."/>
            <person name="Kitahashi Y."/>
            <person name="Uohara A."/>
        </authorList>
    </citation>
    <scope>NUCLEOTIDE SEQUENCE [LARGE SCALE GENOMIC DNA]</scope>
    <source>
        <strain evidence="2 3">NBRC 108639</strain>
    </source>
</reference>
<evidence type="ECO:0000313" key="2">
    <source>
        <dbReference type="EMBL" id="GFJ78392.1"/>
    </source>
</evidence>
<protein>
    <recommendedName>
        <fullName evidence="1">TfoX C-terminal domain-containing protein</fullName>
    </recommendedName>
</protein>
<reference evidence="2 3" key="1">
    <citation type="submission" date="2020-03" db="EMBL/GenBank/DDBJ databases">
        <title>Whole genome shotgun sequence of Phytohabitans houttuyneae NBRC 108639.</title>
        <authorList>
            <person name="Komaki H."/>
            <person name="Tamura T."/>
        </authorList>
    </citation>
    <scope>NUCLEOTIDE SEQUENCE [LARGE SCALE GENOMIC DNA]</scope>
    <source>
        <strain evidence="2 3">NBRC 108639</strain>
    </source>
</reference>
<dbReference type="RefSeq" id="WP_371872107.1">
    <property type="nucleotide sequence ID" value="NZ_BAABGO010000001.1"/>
</dbReference>
<feature type="domain" description="TfoX C-terminal" evidence="1">
    <location>
        <begin position="2"/>
        <end position="66"/>
    </location>
</feature>
<gene>
    <name evidence="2" type="ORF">Phou_025720</name>
</gene>
<dbReference type="EMBL" id="BLPF01000001">
    <property type="protein sequence ID" value="GFJ78392.1"/>
    <property type="molecule type" value="Genomic_DNA"/>
</dbReference>
<dbReference type="PANTHER" id="PTHR36121:SF1">
    <property type="entry name" value="PROTEIN SXY"/>
    <property type="match status" value="1"/>
</dbReference>
<dbReference type="InterPro" id="IPR047525">
    <property type="entry name" value="TfoX-like"/>
</dbReference>
<evidence type="ECO:0000259" key="1">
    <source>
        <dbReference type="Pfam" id="PF04994"/>
    </source>
</evidence>
<organism evidence="2 3">
    <name type="scientific">Phytohabitans houttuyneae</name>
    <dbReference type="NCBI Taxonomy" id="1076126"/>
    <lineage>
        <taxon>Bacteria</taxon>
        <taxon>Bacillati</taxon>
        <taxon>Actinomycetota</taxon>
        <taxon>Actinomycetes</taxon>
        <taxon>Micromonosporales</taxon>
        <taxon>Micromonosporaceae</taxon>
    </lineage>
</organism>
<proteinExistence type="predicted"/>
<dbReference type="AlphaFoldDB" id="A0A6V8JZZ9"/>
<accession>A0A6V8JZZ9</accession>
<name>A0A6V8JZZ9_9ACTN</name>
<dbReference type="Proteomes" id="UP000482800">
    <property type="component" value="Unassembled WGS sequence"/>
</dbReference>
<dbReference type="Pfam" id="PF04994">
    <property type="entry name" value="TfoX_C"/>
    <property type="match status" value="1"/>
</dbReference>
<dbReference type="InterPro" id="IPR007077">
    <property type="entry name" value="TfoX_C"/>
</dbReference>
<sequence>MATELESLVNIGPKLAADLRQVGVPDAETLRLIGAQEVAERLADAGLRDCVHARRALEGALAGVRWIKR</sequence>
<evidence type="ECO:0000313" key="3">
    <source>
        <dbReference type="Proteomes" id="UP000482800"/>
    </source>
</evidence>